<evidence type="ECO:0000313" key="2">
    <source>
        <dbReference type="Proteomes" id="UP000290283"/>
    </source>
</evidence>
<name>A0A4Q1K3M6_9FLAO</name>
<sequence length="53" mass="6042">MDFFTLKNVIIGNNCVVGDHVFIQSNGFENTKTQSRLIFSNNINKCFTLVVFL</sequence>
<dbReference type="SUPFAM" id="SSF51161">
    <property type="entry name" value="Trimeric LpxA-like enzymes"/>
    <property type="match status" value="1"/>
</dbReference>
<dbReference type="Proteomes" id="UP000290283">
    <property type="component" value="Unassembled WGS sequence"/>
</dbReference>
<dbReference type="AlphaFoldDB" id="A0A4Q1K3M6"/>
<gene>
    <name evidence="1" type="ORF">EQG63_06445</name>
</gene>
<comment type="caution">
    <text evidence="1">The sequence shown here is derived from an EMBL/GenBank/DDBJ whole genome shotgun (WGS) entry which is preliminary data.</text>
</comment>
<reference evidence="2" key="1">
    <citation type="submission" date="2019-01" db="EMBL/GenBank/DDBJ databases">
        <title>Cytophagaceae bacterium strain CAR-16.</title>
        <authorList>
            <person name="Chen W.-M."/>
        </authorList>
    </citation>
    <scope>NUCLEOTIDE SEQUENCE [LARGE SCALE GENOMIC DNA]</scope>
    <source>
        <strain evidence="2">LLJ-11</strain>
    </source>
</reference>
<dbReference type="InterPro" id="IPR011004">
    <property type="entry name" value="Trimer_LpxA-like_sf"/>
</dbReference>
<accession>A0A4Q1K3M6</accession>
<protein>
    <submittedName>
        <fullName evidence="1">Uncharacterized protein</fullName>
    </submittedName>
</protein>
<organism evidence="1 2">
    <name type="scientific">Flavobacterium amnicola</name>
    <dbReference type="NCBI Taxonomy" id="2506422"/>
    <lineage>
        <taxon>Bacteria</taxon>
        <taxon>Pseudomonadati</taxon>
        <taxon>Bacteroidota</taxon>
        <taxon>Flavobacteriia</taxon>
        <taxon>Flavobacteriales</taxon>
        <taxon>Flavobacteriaceae</taxon>
        <taxon>Flavobacterium</taxon>
    </lineage>
</organism>
<proteinExistence type="predicted"/>
<keyword evidence="2" id="KW-1185">Reference proteome</keyword>
<dbReference type="EMBL" id="SBKO01000002">
    <property type="protein sequence ID" value="RXR19434.1"/>
    <property type="molecule type" value="Genomic_DNA"/>
</dbReference>
<evidence type="ECO:0000313" key="1">
    <source>
        <dbReference type="EMBL" id="RXR19434.1"/>
    </source>
</evidence>